<dbReference type="Proteomes" id="UP000293360">
    <property type="component" value="Unassembled WGS sequence"/>
</dbReference>
<keyword evidence="2" id="KW-0812">Transmembrane</keyword>
<protein>
    <recommendedName>
        <fullName evidence="6">Heterokaryon incompatibility domain-containing protein</fullName>
    </recommendedName>
</protein>
<evidence type="ECO:0000256" key="2">
    <source>
        <dbReference type="SAM" id="Phobius"/>
    </source>
</evidence>
<feature type="transmembrane region" description="Helical" evidence="2">
    <location>
        <begin position="229"/>
        <end position="249"/>
    </location>
</feature>
<name>A0A4Q4T019_9PEZI</name>
<keyword evidence="5" id="KW-1185">Reference proteome</keyword>
<feature type="compositionally biased region" description="Basic and acidic residues" evidence="1">
    <location>
        <begin position="924"/>
        <end position="939"/>
    </location>
</feature>
<evidence type="ECO:0000313" key="5">
    <source>
        <dbReference type="Proteomes" id="UP000293360"/>
    </source>
</evidence>
<evidence type="ECO:0008006" key="6">
    <source>
        <dbReference type="Google" id="ProtNLM"/>
    </source>
</evidence>
<evidence type="ECO:0000256" key="3">
    <source>
        <dbReference type="SAM" id="SignalP"/>
    </source>
</evidence>
<dbReference type="OrthoDB" id="5426678at2759"/>
<dbReference type="AlphaFoldDB" id="A0A4Q4T019"/>
<evidence type="ECO:0000313" key="4">
    <source>
        <dbReference type="EMBL" id="RYO96060.1"/>
    </source>
</evidence>
<feature type="region of interest" description="Disordered" evidence="1">
    <location>
        <begin position="268"/>
        <end position="296"/>
    </location>
</feature>
<organism evidence="4 5">
    <name type="scientific">Monosporascus ibericus</name>
    <dbReference type="NCBI Taxonomy" id="155417"/>
    <lineage>
        <taxon>Eukaryota</taxon>
        <taxon>Fungi</taxon>
        <taxon>Dikarya</taxon>
        <taxon>Ascomycota</taxon>
        <taxon>Pezizomycotina</taxon>
        <taxon>Sordariomycetes</taxon>
        <taxon>Xylariomycetidae</taxon>
        <taxon>Xylariales</taxon>
        <taxon>Xylariales incertae sedis</taxon>
        <taxon>Monosporascus</taxon>
    </lineage>
</organism>
<reference evidence="4 5" key="1">
    <citation type="submission" date="2018-06" db="EMBL/GenBank/DDBJ databases">
        <title>Complete Genomes of Monosporascus.</title>
        <authorList>
            <person name="Robinson A.J."/>
            <person name="Natvig D.O."/>
        </authorList>
    </citation>
    <scope>NUCLEOTIDE SEQUENCE [LARGE SCALE GENOMIC DNA]</scope>
    <source>
        <strain evidence="4 5">CBS 110550</strain>
    </source>
</reference>
<feature type="region of interest" description="Disordered" evidence="1">
    <location>
        <begin position="919"/>
        <end position="939"/>
    </location>
</feature>
<gene>
    <name evidence="4" type="ORF">DL764_007539</name>
</gene>
<feature type="signal peptide" evidence="3">
    <location>
        <begin position="1"/>
        <end position="19"/>
    </location>
</feature>
<dbReference type="EMBL" id="QJNU01000526">
    <property type="protein sequence ID" value="RYO96060.1"/>
    <property type="molecule type" value="Genomic_DNA"/>
</dbReference>
<keyword evidence="3" id="KW-0732">Signal</keyword>
<proteinExistence type="predicted"/>
<feature type="region of interest" description="Disordered" evidence="1">
    <location>
        <begin position="421"/>
        <end position="482"/>
    </location>
</feature>
<comment type="caution">
    <text evidence="4">The sequence shown here is derived from an EMBL/GenBank/DDBJ whole genome shotgun (WGS) entry which is preliminary data.</text>
</comment>
<evidence type="ECO:0000256" key="1">
    <source>
        <dbReference type="SAM" id="MobiDB-lite"/>
    </source>
</evidence>
<keyword evidence="2" id="KW-0472">Membrane</keyword>
<feature type="compositionally biased region" description="Polar residues" evidence="1">
    <location>
        <begin position="279"/>
        <end position="291"/>
    </location>
</feature>
<sequence>MAVLQSISLLTLLAWYTTALQVTPNSPCASFCVDSNDLDFSDPNSSNTKNKDITCYDSKYTTSPAGQKFQRCISCLQDSSFSQGSENDQLWFLYNLRYTFDYCIFGYPSAKDVASTPCSTETACGELQTALTEDQLRGSEPDYSYCTAGGGAMAGPAVERCLACVAASDDQDYLANYFIALDAGCKQRPAAGTLVGLNDTVLSKTKIGEIDPADDAGDDDEAALPMGTMVGIVIGAVVVVLAIAGFLFVRCRKRRNIRLRLEGNRSSGMGPQLRDGPTSPLSFRCQTSVSPRSPEFHRTVSETVAGGEKGYQGAYGLHSLSPVSHATSSPSMWRMQNPSSDAQPPYRLDNKGLALHSIATATTAPAFPGHVHYSTSPKAAHFFSPATVEDDIAPPSTVSTMSTAQLLPLMKPYNPADYAPGGNGPSAISTPETTYVSPTSGSTASPLLSRAWEQRQHKTPVWDVPQREQQQRSGAAARRPSLAGALGRVAGRTRRVSANGNGGNCSPVETTQINTVFAAPPTRRGGYGVENRSRSDCFGSPVRNCVFERVRKYMRYKKSMDWVYKQSAYPLALLGWPIGSSYELQLLYEVLEGQFVVEHHRAGHSHHQPSENASRQRARDALLLLHKITSDLWWRRAWTFQENYKGGRAMTLLISHRPSWDKRKRRYGIFGHIPGELCIKSVEFSDQATRLCQAFGPAESQTSEEKRAIKAIMARAGRYAVLLNESESMAPAIIARRRKQRPPSHRAIAREKGHSLSLSMPAMCLLNGHILHNRRPSRRQVSGMTVSEFLKTQSFDGLSSPQDERSLTFNKGCRFINAKLTEAGVVTSGHLWELGRTIPTAQFDSRLPTPGRQDAMGTEPFEFGENYVLMMAAEAASAIHEGKVLRLGRLEGEHEYSAVFVWGDESFERFAHEPALVFTSSQPKKPDSGGHNANDKDRHVSLEVELEPTIRPTENGLPHLFEEYLSGMTWSTTCFSLANSFI</sequence>
<accession>A0A4Q4T019</accession>
<feature type="chain" id="PRO_5021029775" description="Heterokaryon incompatibility domain-containing protein" evidence="3">
    <location>
        <begin position="20"/>
        <end position="982"/>
    </location>
</feature>
<keyword evidence="2" id="KW-1133">Transmembrane helix</keyword>
<feature type="compositionally biased region" description="Polar residues" evidence="1">
    <location>
        <begin position="426"/>
        <end position="446"/>
    </location>
</feature>